<dbReference type="AlphaFoldDB" id="A0A8T9Q8E7"/>
<dbReference type="RefSeq" id="WP_244675201.1">
    <property type="nucleotide sequence ID" value="NZ_CP095046.1"/>
</dbReference>
<dbReference type="Pfam" id="PF11066">
    <property type="entry name" value="DUF2867"/>
    <property type="match status" value="1"/>
</dbReference>
<evidence type="ECO:0000313" key="1">
    <source>
        <dbReference type="EMBL" id="UOQ71799.1"/>
    </source>
</evidence>
<dbReference type="KEGG" id="hcu:MUN79_24885"/>
<keyword evidence="2" id="KW-1185">Reference proteome</keyword>
<dbReference type="Proteomes" id="UP000831796">
    <property type="component" value="Chromosome"/>
</dbReference>
<gene>
    <name evidence="1" type="ORF">MUN79_24885</name>
</gene>
<accession>A0A8T9Q8E7</accession>
<evidence type="ECO:0000313" key="2">
    <source>
        <dbReference type="Proteomes" id="UP000831796"/>
    </source>
</evidence>
<protein>
    <submittedName>
        <fullName evidence="1">DUF2867 domain-containing protein</fullName>
    </submittedName>
</protein>
<sequence length="174" mass="19219">MSRLAVDLVPLPLHSALAATPADYTDAYRVALPAYLPQQAEAVAWRLFGQGPAWVRRLMQLRDWLVRPFGLTTFPVANLPAYGTPLVTGSRIGPFQVFSVSAQEVILGQDDRHLNFRASVLVAGAEPAVVVTTVVQFHNWFGRAYFALIRPFHHLVVPALLRYALRHSAPPITA</sequence>
<dbReference type="EMBL" id="CP095046">
    <property type="protein sequence ID" value="UOQ71799.1"/>
    <property type="molecule type" value="Genomic_DNA"/>
</dbReference>
<organism evidence="1 2">
    <name type="scientific">Hymenobacter cellulosilyticus</name>
    <dbReference type="NCBI Taxonomy" id="2932248"/>
    <lineage>
        <taxon>Bacteria</taxon>
        <taxon>Pseudomonadati</taxon>
        <taxon>Bacteroidota</taxon>
        <taxon>Cytophagia</taxon>
        <taxon>Cytophagales</taxon>
        <taxon>Hymenobacteraceae</taxon>
        <taxon>Hymenobacter</taxon>
    </lineage>
</organism>
<dbReference type="InterPro" id="IPR021295">
    <property type="entry name" value="DUF2867"/>
</dbReference>
<name>A0A8T9Q8E7_9BACT</name>
<reference evidence="1" key="1">
    <citation type="submission" date="2022-04" db="EMBL/GenBank/DDBJ databases">
        <title>Hymenobacter sp. isolated from the air.</title>
        <authorList>
            <person name="Won M."/>
            <person name="Lee C.-M."/>
            <person name="Woen H.-Y."/>
            <person name="Kwon S.-W."/>
        </authorList>
    </citation>
    <scope>NUCLEOTIDE SEQUENCE</scope>
    <source>
        <strain evidence="1">5116S-3</strain>
    </source>
</reference>
<proteinExistence type="predicted"/>